<dbReference type="Proteomes" id="UP000825729">
    <property type="component" value="Unassembled WGS sequence"/>
</dbReference>
<protein>
    <submittedName>
        <fullName evidence="2">Uncharacterized protein</fullName>
    </submittedName>
</protein>
<feature type="compositionally biased region" description="Basic and acidic residues" evidence="1">
    <location>
        <begin position="9"/>
        <end position="24"/>
    </location>
</feature>
<evidence type="ECO:0000313" key="3">
    <source>
        <dbReference type="Proteomes" id="UP000825729"/>
    </source>
</evidence>
<keyword evidence="3" id="KW-1185">Reference proteome</keyword>
<sequence>MAETTNTDRAPERSCHVGIGHDVRNPGLRNVGRKCHVASGGRVSRSRGRASNIM</sequence>
<evidence type="ECO:0000256" key="1">
    <source>
        <dbReference type="SAM" id="MobiDB-lite"/>
    </source>
</evidence>
<dbReference type="EMBL" id="JAINDJ010000004">
    <property type="protein sequence ID" value="KAG9449796.1"/>
    <property type="molecule type" value="Genomic_DNA"/>
</dbReference>
<reference evidence="2 3" key="1">
    <citation type="submission" date="2021-07" db="EMBL/GenBank/DDBJ databases">
        <title>The Aristolochia fimbriata genome: insights into angiosperm evolution, floral development and chemical biosynthesis.</title>
        <authorList>
            <person name="Jiao Y."/>
        </authorList>
    </citation>
    <scope>NUCLEOTIDE SEQUENCE [LARGE SCALE GENOMIC DNA]</scope>
    <source>
        <strain evidence="2">IBCAS-2021</strain>
        <tissue evidence="2">Leaf</tissue>
    </source>
</reference>
<accession>A0AAV7EMX0</accession>
<feature type="region of interest" description="Disordered" evidence="1">
    <location>
        <begin position="1"/>
        <end position="33"/>
    </location>
</feature>
<proteinExistence type="predicted"/>
<comment type="caution">
    <text evidence="2">The sequence shown here is derived from an EMBL/GenBank/DDBJ whole genome shotgun (WGS) entry which is preliminary data.</text>
</comment>
<dbReference type="AlphaFoldDB" id="A0AAV7EMX0"/>
<organism evidence="2 3">
    <name type="scientific">Aristolochia fimbriata</name>
    <name type="common">White veined hardy Dutchman's pipe vine</name>
    <dbReference type="NCBI Taxonomy" id="158543"/>
    <lineage>
        <taxon>Eukaryota</taxon>
        <taxon>Viridiplantae</taxon>
        <taxon>Streptophyta</taxon>
        <taxon>Embryophyta</taxon>
        <taxon>Tracheophyta</taxon>
        <taxon>Spermatophyta</taxon>
        <taxon>Magnoliopsida</taxon>
        <taxon>Magnoliidae</taxon>
        <taxon>Piperales</taxon>
        <taxon>Aristolochiaceae</taxon>
        <taxon>Aristolochia</taxon>
    </lineage>
</organism>
<name>A0AAV7EMX0_ARIFI</name>
<gene>
    <name evidence="2" type="ORF">H6P81_009761</name>
</gene>
<evidence type="ECO:0000313" key="2">
    <source>
        <dbReference type="EMBL" id="KAG9449796.1"/>
    </source>
</evidence>